<feature type="compositionally biased region" description="Acidic residues" evidence="3">
    <location>
        <begin position="324"/>
        <end position="333"/>
    </location>
</feature>
<dbReference type="Pfam" id="PF16679">
    <property type="entry name" value="CDT1_C"/>
    <property type="match status" value="1"/>
</dbReference>
<feature type="region of interest" description="Disordered" evidence="3">
    <location>
        <begin position="86"/>
        <end position="450"/>
    </location>
</feature>
<dbReference type="SMART" id="SM01075">
    <property type="entry name" value="CDT1"/>
    <property type="match status" value="1"/>
</dbReference>
<name>A0A8K0A5A5_BRALA</name>
<feature type="compositionally biased region" description="Polar residues" evidence="3">
    <location>
        <begin position="159"/>
        <end position="170"/>
    </location>
</feature>
<organism evidence="5 6">
    <name type="scientific">Branchiostoma lanceolatum</name>
    <name type="common">Common lancelet</name>
    <name type="synonym">Amphioxus lanceolatum</name>
    <dbReference type="NCBI Taxonomy" id="7740"/>
    <lineage>
        <taxon>Eukaryota</taxon>
        <taxon>Metazoa</taxon>
        <taxon>Chordata</taxon>
        <taxon>Cephalochordata</taxon>
        <taxon>Leptocardii</taxon>
        <taxon>Amphioxiformes</taxon>
        <taxon>Branchiostomatidae</taxon>
        <taxon>Branchiostoma</taxon>
    </lineage>
</organism>
<dbReference type="InterPro" id="IPR045173">
    <property type="entry name" value="Cdt1"/>
</dbReference>
<feature type="region of interest" description="Disordered" evidence="3">
    <location>
        <begin position="33"/>
        <end position="68"/>
    </location>
</feature>
<dbReference type="GO" id="GO:0071163">
    <property type="term" value="P:DNA replication preinitiation complex assembly"/>
    <property type="evidence" value="ECO:0007669"/>
    <property type="project" value="InterPro"/>
</dbReference>
<evidence type="ECO:0000313" key="6">
    <source>
        <dbReference type="Proteomes" id="UP000838412"/>
    </source>
</evidence>
<feature type="compositionally biased region" description="Basic residues" evidence="3">
    <location>
        <begin position="33"/>
        <end position="48"/>
    </location>
</feature>
<evidence type="ECO:0000313" key="5">
    <source>
        <dbReference type="EMBL" id="CAH1269560.1"/>
    </source>
</evidence>
<feature type="compositionally biased region" description="Basic and acidic residues" evidence="3">
    <location>
        <begin position="134"/>
        <end position="144"/>
    </location>
</feature>
<dbReference type="InterPro" id="IPR032054">
    <property type="entry name" value="Cdt1_C"/>
</dbReference>
<dbReference type="GO" id="GO:0030174">
    <property type="term" value="P:regulation of DNA-templated DNA replication initiation"/>
    <property type="evidence" value="ECO:0007669"/>
    <property type="project" value="InterPro"/>
</dbReference>
<dbReference type="CDD" id="cd08674">
    <property type="entry name" value="Cdt1_m"/>
    <property type="match status" value="1"/>
</dbReference>
<dbReference type="Pfam" id="PF08839">
    <property type="entry name" value="CDT1"/>
    <property type="match status" value="1"/>
</dbReference>
<dbReference type="GO" id="GO:0003677">
    <property type="term" value="F:DNA binding"/>
    <property type="evidence" value="ECO:0007669"/>
    <property type="project" value="InterPro"/>
</dbReference>
<dbReference type="GO" id="GO:0000076">
    <property type="term" value="P:DNA replication checkpoint signaling"/>
    <property type="evidence" value="ECO:0007669"/>
    <property type="project" value="TreeGrafter"/>
</dbReference>
<gene>
    <name evidence="5" type="primary">CDT1</name>
    <name evidence="5" type="ORF">BLAG_LOCUS22170</name>
</gene>
<comment type="similarity">
    <text evidence="1">Belongs to the Cdt1 family.</text>
</comment>
<dbReference type="PANTHER" id="PTHR28637">
    <property type="entry name" value="DNA REPLICATION FACTOR CDT1"/>
    <property type="match status" value="1"/>
</dbReference>
<dbReference type="GO" id="GO:0005634">
    <property type="term" value="C:nucleus"/>
    <property type="evidence" value="ECO:0007669"/>
    <property type="project" value="TreeGrafter"/>
</dbReference>
<feature type="compositionally biased region" description="Basic and acidic residues" evidence="3">
    <location>
        <begin position="301"/>
        <end position="323"/>
    </location>
</feature>
<evidence type="ECO:0000259" key="4">
    <source>
        <dbReference type="SMART" id="SM01075"/>
    </source>
</evidence>
<dbReference type="CDD" id="cd08767">
    <property type="entry name" value="Cdt1_c"/>
    <property type="match status" value="1"/>
</dbReference>
<feature type="compositionally biased region" description="Basic residues" evidence="3">
    <location>
        <begin position="252"/>
        <end position="263"/>
    </location>
</feature>
<dbReference type="GO" id="GO:0000278">
    <property type="term" value="P:mitotic cell cycle"/>
    <property type="evidence" value="ECO:0007669"/>
    <property type="project" value="TreeGrafter"/>
</dbReference>
<evidence type="ECO:0000256" key="1">
    <source>
        <dbReference type="ARBA" id="ARBA00008356"/>
    </source>
</evidence>
<feature type="compositionally biased region" description="Polar residues" evidence="3">
    <location>
        <begin position="752"/>
        <end position="762"/>
    </location>
</feature>
<dbReference type="GO" id="GO:0070182">
    <property type="term" value="F:DNA polymerase binding"/>
    <property type="evidence" value="ECO:0007669"/>
    <property type="project" value="TreeGrafter"/>
</dbReference>
<dbReference type="AlphaFoldDB" id="A0A8K0A5A5"/>
<evidence type="ECO:0000256" key="2">
    <source>
        <dbReference type="ARBA" id="ARBA00023306"/>
    </source>
</evidence>
<feature type="compositionally biased region" description="Basic residues" evidence="3">
    <location>
        <begin position="116"/>
        <end position="132"/>
    </location>
</feature>
<accession>A0A8K0A5A5</accession>
<dbReference type="Gene3D" id="1.10.10.1420">
    <property type="entry name" value="DNA replication factor Cdt1, C-terminal WH domain"/>
    <property type="match status" value="1"/>
</dbReference>
<feature type="domain" description="CDT1 Geminin-binding" evidence="4">
    <location>
        <begin position="531"/>
        <end position="707"/>
    </location>
</feature>
<dbReference type="OrthoDB" id="341730at2759"/>
<dbReference type="PANTHER" id="PTHR28637:SF1">
    <property type="entry name" value="DNA REPLICATION FACTOR CDT1"/>
    <property type="match status" value="1"/>
</dbReference>
<keyword evidence="2" id="KW-0131">Cell cycle</keyword>
<dbReference type="SUPFAM" id="SSF46785">
    <property type="entry name" value="Winged helix' DNA-binding domain"/>
    <property type="match status" value="1"/>
</dbReference>
<dbReference type="InterPro" id="IPR036390">
    <property type="entry name" value="WH_DNA-bd_sf"/>
</dbReference>
<evidence type="ECO:0000256" key="3">
    <source>
        <dbReference type="SAM" id="MobiDB-lite"/>
    </source>
</evidence>
<keyword evidence="6" id="KW-1185">Reference proteome</keyword>
<feature type="compositionally biased region" description="Basic and acidic residues" evidence="3">
    <location>
        <begin position="427"/>
        <end position="450"/>
    </location>
</feature>
<dbReference type="InterPro" id="IPR014939">
    <property type="entry name" value="CDT1_Gemini-bd-like"/>
</dbReference>
<reference evidence="5" key="1">
    <citation type="submission" date="2022-01" db="EMBL/GenBank/DDBJ databases">
        <authorList>
            <person name="Braso-Vives M."/>
        </authorList>
    </citation>
    <scope>NUCLEOTIDE SEQUENCE</scope>
</reference>
<dbReference type="Proteomes" id="UP000838412">
    <property type="component" value="Chromosome 7"/>
</dbReference>
<dbReference type="InterPro" id="IPR038090">
    <property type="entry name" value="Cdt1_C_WH_dom_sf"/>
</dbReference>
<protein>
    <submittedName>
        <fullName evidence="5">CDT1 protein</fullName>
    </submittedName>
</protein>
<feature type="compositionally biased region" description="Polar residues" evidence="3">
    <location>
        <begin position="367"/>
        <end position="386"/>
    </location>
</feature>
<dbReference type="EMBL" id="OV696692">
    <property type="protein sequence ID" value="CAH1269560.1"/>
    <property type="molecule type" value="Genomic_DNA"/>
</dbReference>
<feature type="region of interest" description="Disordered" evidence="3">
    <location>
        <begin position="479"/>
        <end position="509"/>
    </location>
</feature>
<proteinExistence type="inferred from homology"/>
<sequence length="892" mass="98607">MVSSNQLTTFGAKIRRGLDFKMAQARVTEFYSSRKRSVVPQSSKRRKVQRLEDGTQESVASEKEAVVAPKTRTRARAKVALSFAPAELERDDSKMAAAILPEETTPKTKSLQGTQSRKKTQKSTTRKTRQTARTKLEKRLEDTVIGKAFEFAGQKKDSPSAQSTGEANSDSSEDPAKTCDDNTSTSAPHTPTKRGAGPGTSSDTLRKRKKLASNSTEATLFDCMKEGTPKKGFRFQMAESSGEEEQKCIRVPARRKLAMKQGKKITSEADNATSKTVPDCAQPQEVVQSSPRKSRSKARQKASEAVKDDVCNKKSSETSRAEDSQEEDGEEVVDTPTAVKTPAVKSAKSRSSQQPRTPLAQPKRPSVTMSPSPCTPSQSPAGSRTPLSDRVREAIKQGSLSSSPKLTSPVKKDKSQTTSRRSSGVHELQRRLARVQEEAAKVKAKEKTMTRTELREKLIKSGQLSSLQQHMKSIQEGAEKLKADKSKQKQVQSNSSKETTEESSDHQVAPAYERHHHLATAVPPPPASLGLPYQYKLLAEMFRSMDTVVSILHNREELATFQKLKNAVQEMCRKRFETHHMGQIKTVFPSAYVFRQEKASQSWQSQGDKKTQYQLTVQANLDGQSSGDASVSRKPATQARASFSSSQLINRRNIFQTNLVNIVKEHHRRFIQTLAPSPSVSDAALTKWHPKFPLDKVPDVEPSPLPLPPNVQKYSTAQDVLDQARGKILPRVEKALQKVALLSPTETDKPKSNTPTAASTPANKGAPMSLLERIRAKEAAKAEKFMTRDAGQDRKTAMIGRLPDLARILRTYFVTEKKPAVPIESAVKKMSESYRSVLSSGESEAHLKLLTELAPGWLSIVKISKGTFLKMDRNQDINIIVDKLNKALKDSM</sequence>
<feature type="region of interest" description="Disordered" evidence="3">
    <location>
        <begin position="741"/>
        <end position="769"/>
    </location>
</feature>